<protein>
    <submittedName>
        <fullName evidence="2">General stress protein 26</fullName>
    </submittedName>
</protein>
<dbReference type="InterPro" id="IPR038725">
    <property type="entry name" value="YdaG_split_barrel_FMN-bd"/>
</dbReference>
<dbReference type="RefSeq" id="WP_090335343.1">
    <property type="nucleotide sequence ID" value="NZ_FNXY01000003.1"/>
</dbReference>
<evidence type="ECO:0000313" key="3">
    <source>
        <dbReference type="Proteomes" id="UP000199532"/>
    </source>
</evidence>
<sequence>MEKDLESKEAIQKLKSLVEDIRFCMYTTCENGKIESRPMTTLDVDSEGNAWFFTSRQTEIGSETENGESVTLIYSHPGDNTYLSVSGTASIVHDEAKKEELWSPLSKAWFPEGKDDPNLVVLKVTTEEAAYWDSPSSKMVVFFSMVKAAVTGHQSDPGDHGKLDLA</sequence>
<dbReference type="InterPro" id="IPR012349">
    <property type="entry name" value="Split_barrel_FMN-bd"/>
</dbReference>
<keyword evidence="3" id="KW-1185">Reference proteome</keyword>
<dbReference type="Proteomes" id="UP000199532">
    <property type="component" value="Unassembled WGS sequence"/>
</dbReference>
<dbReference type="OrthoDB" id="1432662at2"/>
<accession>A0A1H6TT05</accession>
<dbReference type="PANTHER" id="PTHR34818">
    <property type="entry name" value="PROTEIN BLI-3"/>
    <property type="match status" value="1"/>
</dbReference>
<organism evidence="2 3">
    <name type="scientific">Dyadobacter koreensis</name>
    <dbReference type="NCBI Taxonomy" id="408657"/>
    <lineage>
        <taxon>Bacteria</taxon>
        <taxon>Pseudomonadati</taxon>
        <taxon>Bacteroidota</taxon>
        <taxon>Cytophagia</taxon>
        <taxon>Cytophagales</taxon>
        <taxon>Spirosomataceae</taxon>
        <taxon>Dyadobacter</taxon>
    </lineage>
</organism>
<dbReference type="SUPFAM" id="SSF50475">
    <property type="entry name" value="FMN-binding split barrel"/>
    <property type="match status" value="1"/>
</dbReference>
<dbReference type="EMBL" id="FNXY01000003">
    <property type="protein sequence ID" value="SEI82386.1"/>
    <property type="molecule type" value="Genomic_DNA"/>
</dbReference>
<evidence type="ECO:0000313" key="2">
    <source>
        <dbReference type="EMBL" id="SEI82386.1"/>
    </source>
</evidence>
<dbReference type="PANTHER" id="PTHR34818:SF1">
    <property type="entry name" value="PROTEIN BLI-3"/>
    <property type="match status" value="1"/>
</dbReference>
<reference evidence="2 3" key="1">
    <citation type="submission" date="2016-10" db="EMBL/GenBank/DDBJ databases">
        <authorList>
            <person name="de Groot N.N."/>
        </authorList>
    </citation>
    <scope>NUCLEOTIDE SEQUENCE [LARGE SCALE GENOMIC DNA]</scope>
    <source>
        <strain evidence="2 3">DSM 19938</strain>
    </source>
</reference>
<name>A0A1H6TT05_9BACT</name>
<dbReference type="STRING" id="408657.SAMN04487995_2373"/>
<dbReference type="Gene3D" id="2.30.110.10">
    <property type="entry name" value="Electron Transport, Fmn-binding Protein, Chain A"/>
    <property type="match status" value="1"/>
</dbReference>
<dbReference type="Pfam" id="PF16242">
    <property type="entry name" value="Pyrid_ox_like"/>
    <property type="match status" value="1"/>
</dbReference>
<proteinExistence type="predicted"/>
<dbReference type="AlphaFoldDB" id="A0A1H6TT05"/>
<gene>
    <name evidence="2" type="ORF">SAMN04487995_2373</name>
</gene>
<dbReference type="InterPro" id="IPR052917">
    <property type="entry name" value="Stress-Dev_Protein"/>
</dbReference>
<feature type="domain" description="General stress protein FMN-binding split barrel" evidence="1">
    <location>
        <begin position="9"/>
        <end position="156"/>
    </location>
</feature>
<evidence type="ECO:0000259" key="1">
    <source>
        <dbReference type="Pfam" id="PF16242"/>
    </source>
</evidence>